<evidence type="ECO:0000259" key="4">
    <source>
        <dbReference type="Pfam" id="PF00582"/>
    </source>
</evidence>
<evidence type="ECO:0000313" key="5">
    <source>
        <dbReference type="EMBL" id="UYV99439.1"/>
    </source>
</evidence>
<keyword evidence="3" id="KW-0067">ATP-binding</keyword>
<dbReference type="RefSeq" id="WP_021472153.1">
    <property type="nucleotide sequence ID" value="NZ_BDMH01000004.1"/>
</dbReference>
<dbReference type="Proteomes" id="UP001163293">
    <property type="component" value="Chromosome"/>
</dbReference>
<dbReference type="PRINTS" id="PR01438">
    <property type="entry name" value="UNVRSLSTRESS"/>
</dbReference>
<reference evidence="5" key="1">
    <citation type="submission" date="2022-07" db="EMBL/GenBank/DDBJ databases">
        <authorList>
            <person name="Wu T."/>
        </authorList>
    </citation>
    <scope>NUCLEOTIDE SEQUENCE</scope>
    <source>
        <strain evidence="5">SD-1</strain>
    </source>
</reference>
<feature type="domain" description="UspA" evidence="4">
    <location>
        <begin position="1"/>
        <end position="132"/>
    </location>
</feature>
<sequence length="287" mass="30213">MSEAIVVGVGDSPSSEAAMRWAMHRAAALKLPVLLVHAVDDRWAYDAVGYNDWIRNSGAALLSDAKDRAAKMEPTVSLSTDLVHGAPGYSLRKKSKKASMVVIGSGHSWVGGSLTDRALQVAAVAQCPVAVIGEHDLSTRQGVLVGADGSEESIQAVGFAAAEADRTGQELTVLHAFRLPDPWLSRGMPGGDFNGIIEEEERVVLAETVAGLADTYPDLTVHQVLQTDRSPAEALLGAAKTASLLVVGSRGRGSFKRLMLGSTAHAVLAKLPCPTIITRVKPVKHKG</sequence>
<accession>A0AAX3EN22</accession>
<dbReference type="SUPFAM" id="SSF52402">
    <property type="entry name" value="Adenine nucleotide alpha hydrolases-like"/>
    <property type="match status" value="2"/>
</dbReference>
<evidence type="ECO:0000256" key="2">
    <source>
        <dbReference type="ARBA" id="ARBA00022741"/>
    </source>
</evidence>
<dbReference type="Pfam" id="PF00582">
    <property type="entry name" value="Usp"/>
    <property type="match status" value="2"/>
</dbReference>
<dbReference type="EMBL" id="CP101185">
    <property type="protein sequence ID" value="UYV99439.1"/>
    <property type="molecule type" value="Genomic_DNA"/>
</dbReference>
<feature type="domain" description="UspA" evidence="4">
    <location>
        <begin position="143"/>
        <end position="279"/>
    </location>
</feature>
<name>A0AAX3EN22_PAEUR</name>
<dbReference type="InterPro" id="IPR006016">
    <property type="entry name" value="UspA"/>
</dbReference>
<dbReference type="GO" id="GO:0005524">
    <property type="term" value="F:ATP binding"/>
    <property type="evidence" value="ECO:0007669"/>
    <property type="project" value="UniProtKB-KW"/>
</dbReference>
<dbReference type="Gene3D" id="3.40.50.620">
    <property type="entry name" value="HUPs"/>
    <property type="match status" value="2"/>
</dbReference>
<gene>
    <name evidence="5" type="ORF">NL394_09660</name>
</gene>
<dbReference type="PANTHER" id="PTHR46268:SF27">
    <property type="entry name" value="UNIVERSAL STRESS PROTEIN RV2623"/>
    <property type="match status" value="1"/>
</dbReference>
<dbReference type="InterPro" id="IPR006015">
    <property type="entry name" value="Universal_stress_UspA"/>
</dbReference>
<comment type="similarity">
    <text evidence="1">Belongs to the universal stress protein A family.</text>
</comment>
<dbReference type="InterPro" id="IPR014729">
    <property type="entry name" value="Rossmann-like_a/b/a_fold"/>
</dbReference>
<dbReference type="PANTHER" id="PTHR46268">
    <property type="entry name" value="STRESS RESPONSE PROTEIN NHAX"/>
    <property type="match status" value="1"/>
</dbReference>
<protein>
    <submittedName>
        <fullName evidence="5">Universal stress protein</fullName>
    </submittedName>
</protein>
<keyword evidence="6" id="KW-1185">Reference proteome</keyword>
<evidence type="ECO:0000256" key="3">
    <source>
        <dbReference type="ARBA" id="ARBA00022840"/>
    </source>
</evidence>
<dbReference type="AlphaFoldDB" id="A0AAX3EN22"/>
<proteinExistence type="inferred from homology"/>
<evidence type="ECO:0000256" key="1">
    <source>
        <dbReference type="ARBA" id="ARBA00008791"/>
    </source>
</evidence>
<keyword evidence="2" id="KW-0547">Nucleotide-binding</keyword>
<evidence type="ECO:0000313" key="6">
    <source>
        <dbReference type="Proteomes" id="UP001163293"/>
    </source>
</evidence>
<organism evidence="5 6">
    <name type="scientific">Paenarthrobacter ureafaciens</name>
    <dbReference type="NCBI Taxonomy" id="37931"/>
    <lineage>
        <taxon>Bacteria</taxon>
        <taxon>Bacillati</taxon>
        <taxon>Actinomycetota</taxon>
        <taxon>Actinomycetes</taxon>
        <taxon>Micrococcales</taxon>
        <taxon>Micrococcaceae</taxon>
        <taxon>Paenarthrobacter</taxon>
    </lineage>
</organism>